<dbReference type="SMART" id="SM01294">
    <property type="entry name" value="PKS_PP_betabranch"/>
    <property type="match status" value="1"/>
</dbReference>
<feature type="domain" description="Carrier" evidence="4">
    <location>
        <begin position="68"/>
        <end position="143"/>
    </location>
</feature>
<evidence type="ECO:0000313" key="6">
    <source>
        <dbReference type="Proteomes" id="UP000192847"/>
    </source>
</evidence>
<keyword evidence="3" id="KW-0597">Phosphoprotein</keyword>
<evidence type="ECO:0000313" key="5">
    <source>
        <dbReference type="EMBL" id="ORB76671.1"/>
    </source>
</evidence>
<evidence type="ECO:0000256" key="3">
    <source>
        <dbReference type="ARBA" id="ARBA00022553"/>
    </source>
</evidence>
<keyword evidence="2" id="KW-0596">Phosphopantetheine</keyword>
<dbReference type="SUPFAM" id="SSF47336">
    <property type="entry name" value="ACP-like"/>
    <property type="match status" value="1"/>
</dbReference>
<evidence type="ECO:0000259" key="4">
    <source>
        <dbReference type="PROSITE" id="PS50075"/>
    </source>
</evidence>
<dbReference type="Pfam" id="PF00668">
    <property type="entry name" value="Condensation"/>
    <property type="match status" value="1"/>
</dbReference>
<dbReference type="Gene3D" id="3.30.300.30">
    <property type="match status" value="1"/>
</dbReference>
<dbReference type="PROSITE" id="PS50075">
    <property type="entry name" value="CARRIER"/>
    <property type="match status" value="1"/>
</dbReference>
<dbReference type="InterPro" id="IPR001242">
    <property type="entry name" value="Condensation_dom"/>
</dbReference>
<keyword evidence="6" id="KW-1185">Reference proteome</keyword>
<gene>
    <name evidence="5" type="ORF">BST46_28795</name>
</gene>
<protein>
    <recommendedName>
        <fullName evidence="4">Carrier domain-containing protein</fullName>
    </recommendedName>
</protein>
<dbReference type="InterPro" id="IPR023213">
    <property type="entry name" value="CAT-like_dom_sf"/>
</dbReference>
<dbReference type="Pfam" id="PF00550">
    <property type="entry name" value="PP-binding"/>
    <property type="match status" value="1"/>
</dbReference>
<dbReference type="PANTHER" id="PTHR45527:SF1">
    <property type="entry name" value="FATTY ACID SYNTHASE"/>
    <property type="match status" value="1"/>
</dbReference>
<dbReference type="SUPFAM" id="SSF56801">
    <property type="entry name" value="Acetyl-CoA synthetase-like"/>
    <property type="match status" value="1"/>
</dbReference>
<name>A0ABX3TCZ5_9MYCO</name>
<dbReference type="InterPro" id="IPR036736">
    <property type="entry name" value="ACP-like_sf"/>
</dbReference>
<sequence>KRLVGYVTGTADPAQLRTALAERLPAYLVPAAVVAIDAMPLTPNGKLDTGALPAPDYHGADQYHAPASAVEQTLADIYAHVLDVRPPRLVGIDDSFFDLGGDSLSAMRLVAEVNSRLDVHLGVRALFEAPTIRRLAARLGADGSARAPLVAAERPAVVPLSFAQSRLWFIGQLHGPSPVHNMAIALQLHGRLDAAAFGAALADVVGRHESLRTLFPAHEGIPQQLVIEVDEADIGWQVIDASGWSPARLDDVIRDTA</sequence>
<feature type="non-terminal residue" evidence="5">
    <location>
        <position position="1"/>
    </location>
</feature>
<dbReference type="EMBL" id="MVIL01000568">
    <property type="protein sequence ID" value="ORB76671.1"/>
    <property type="molecule type" value="Genomic_DNA"/>
</dbReference>
<feature type="non-terminal residue" evidence="5">
    <location>
        <position position="257"/>
    </location>
</feature>
<dbReference type="Gene3D" id="3.30.559.10">
    <property type="entry name" value="Chloramphenicol acetyltransferase-like domain"/>
    <property type="match status" value="1"/>
</dbReference>
<comment type="caution">
    <text evidence="5">The sequence shown here is derived from an EMBL/GenBank/DDBJ whole genome shotgun (WGS) entry which is preliminary data.</text>
</comment>
<dbReference type="InterPro" id="IPR009081">
    <property type="entry name" value="PP-bd_ACP"/>
</dbReference>
<evidence type="ECO:0000256" key="2">
    <source>
        <dbReference type="ARBA" id="ARBA00022450"/>
    </source>
</evidence>
<comment type="cofactor">
    <cofactor evidence="1">
        <name>pantetheine 4'-phosphate</name>
        <dbReference type="ChEBI" id="CHEBI:47942"/>
    </cofactor>
</comment>
<dbReference type="SUPFAM" id="SSF52777">
    <property type="entry name" value="CoA-dependent acyltransferases"/>
    <property type="match status" value="1"/>
</dbReference>
<dbReference type="Proteomes" id="UP000192847">
    <property type="component" value="Unassembled WGS sequence"/>
</dbReference>
<dbReference type="RefSeq" id="WP_142277637.1">
    <property type="nucleotide sequence ID" value="NZ_MVIL01000568.1"/>
</dbReference>
<dbReference type="SMART" id="SM00823">
    <property type="entry name" value="PKS_PP"/>
    <property type="match status" value="1"/>
</dbReference>
<organism evidence="5 6">
    <name type="scientific">Mycobacterium timonense</name>
    <dbReference type="NCBI Taxonomy" id="701043"/>
    <lineage>
        <taxon>Bacteria</taxon>
        <taxon>Bacillati</taxon>
        <taxon>Actinomycetota</taxon>
        <taxon>Actinomycetes</taxon>
        <taxon>Mycobacteriales</taxon>
        <taxon>Mycobacteriaceae</taxon>
        <taxon>Mycobacterium</taxon>
        <taxon>Mycobacterium avium complex (MAC)</taxon>
    </lineage>
</organism>
<dbReference type="Gene3D" id="1.10.1200.10">
    <property type="entry name" value="ACP-like"/>
    <property type="match status" value="1"/>
</dbReference>
<accession>A0ABX3TCZ5</accession>
<reference evidence="5 6" key="1">
    <citation type="submission" date="2017-02" db="EMBL/GenBank/DDBJ databases">
        <title>The new phylogeny of genus Mycobacterium.</title>
        <authorList>
            <person name="Tortoli E."/>
            <person name="Trovato A."/>
            <person name="Cirillo D.M."/>
        </authorList>
    </citation>
    <scope>NUCLEOTIDE SEQUENCE [LARGE SCALE GENOMIC DNA]</scope>
    <source>
        <strain evidence="5 6">CCUG 56329</strain>
    </source>
</reference>
<dbReference type="PROSITE" id="PS00012">
    <property type="entry name" value="PHOSPHOPANTETHEINE"/>
    <property type="match status" value="1"/>
</dbReference>
<proteinExistence type="predicted"/>
<dbReference type="PANTHER" id="PTHR45527">
    <property type="entry name" value="NONRIBOSOMAL PEPTIDE SYNTHETASE"/>
    <property type="match status" value="1"/>
</dbReference>
<evidence type="ECO:0000256" key="1">
    <source>
        <dbReference type="ARBA" id="ARBA00001957"/>
    </source>
</evidence>
<dbReference type="InterPro" id="IPR006162">
    <property type="entry name" value="Ppantetheine_attach_site"/>
</dbReference>
<dbReference type="InterPro" id="IPR020806">
    <property type="entry name" value="PKS_PP-bd"/>
</dbReference>
<dbReference type="InterPro" id="IPR045851">
    <property type="entry name" value="AMP-bd_C_sf"/>
</dbReference>